<sequence length="436" mass="49330">MYKVYFITFGCKVNHYETECMKSLFREADFEIAEESADADAVVINSCTVTSSGDSRALTALRKARAELPHAVIALTGCYPQANREEAEKLSEADIIAGTKFRSHIVGMVKNCLETRSHMVEIEDYGTDDVFEPLKCTRFDNNTRAFVKIQDGCNQFCSYCMIPYARGRCRSKAPEVLRDEVRAIAESGKKEIVLSGINLAFYGREWGLDLADAAEICAAQDGIERIRLGSLEPEMMSEELLMRLKALPQFCPQFHLSLQSGCERTLKAMNRKYTAAEYLALTERIRSIFPDCSFTTDVMVGFPQETDEDHAESVEFIRKVGFAKVHVFRYSRRKGTRADKMSGQVAESVKTVRWQEMTAAADETREKYLSSLVGKTVPVLFERENSTEFHRGYAPDYTQIKISRKNPEKSLRNQIISVIIEEYGHDCCIGSPIDEL</sequence>
<dbReference type="EMBL" id="FNWV01000007">
    <property type="protein sequence ID" value="SEH68040.1"/>
    <property type="molecule type" value="Genomic_DNA"/>
</dbReference>
<evidence type="ECO:0000256" key="5">
    <source>
        <dbReference type="ARBA" id="ARBA00022723"/>
    </source>
</evidence>
<dbReference type="FunFam" id="3.80.30.20:FF:000001">
    <property type="entry name" value="tRNA-2-methylthio-N(6)-dimethylallyladenosine synthase 2"/>
    <property type="match status" value="1"/>
</dbReference>
<dbReference type="PROSITE" id="PS01278">
    <property type="entry name" value="MTTASE_RADICAL"/>
    <property type="match status" value="1"/>
</dbReference>
<dbReference type="NCBIfam" id="TIGR01579">
    <property type="entry name" value="MiaB-like-C"/>
    <property type="match status" value="1"/>
</dbReference>
<dbReference type="Gene3D" id="3.80.30.20">
    <property type="entry name" value="tm_1862 like domain"/>
    <property type="match status" value="1"/>
</dbReference>
<dbReference type="InterPro" id="IPR013848">
    <property type="entry name" value="Methylthiotransferase_N"/>
</dbReference>
<dbReference type="Gene3D" id="3.40.50.12160">
    <property type="entry name" value="Methylthiotransferase, N-terminal domain"/>
    <property type="match status" value="1"/>
</dbReference>
<accession>A0A1H6K447</accession>
<dbReference type="InterPro" id="IPR005839">
    <property type="entry name" value="Methylthiotransferase"/>
</dbReference>
<keyword evidence="7" id="KW-0411">Iron-sulfur</keyword>
<dbReference type="AlphaFoldDB" id="A0A1H6K447"/>
<dbReference type="Proteomes" id="UP000183190">
    <property type="component" value="Unassembled WGS sequence"/>
</dbReference>
<dbReference type="PANTHER" id="PTHR11918:SF45">
    <property type="entry name" value="THREONYLCARBAMOYLADENOSINE TRNA METHYLTHIOTRANSFERASE"/>
    <property type="match status" value="1"/>
</dbReference>
<dbReference type="SFLD" id="SFLDG01082">
    <property type="entry name" value="B12-binding_domain_containing"/>
    <property type="match status" value="1"/>
</dbReference>
<dbReference type="InterPro" id="IPR007197">
    <property type="entry name" value="rSAM"/>
</dbReference>
<dbReference type="RefSeq" id="WP_074717107.1">
    <property type="nucleotide sequence ID" value="NZ_FNWV01000007.1"/>
</dbReference>
<evidence type="ECO:0000259" key="8">
    <source>
        <dbReference type="PROSITE" id="PS51449"/>
    </source>
</evidence>
<comment type="cofactor">
    <cofactor evidence="1">
        <name>[4Fe-4S] cluster</name>
        <dbReference type="ChEBI" id="CHEBI:49883"/>
    </cofactor>
</comment>
<dbReference type="PROSITE" id="PS51918">
    <property type="entry name" value="RADICAL_SAM"/>
    <property type="match status" value="1"/>
</dbReference>
<evidence type="ECO:0000256" key="7">
    <source>
        <dbReference type="ARBA" id="ARBA00023014"/>
    </source>
</evidence>
<gene>
    <name evidence="10" type="ORF">SAMN02910265_02081</name>
</gene>
<name>A0A1H6K447_RUMFL</name>
<evidence type="ECO:0000256" key="6">
    <source>
        <dbReference type="ARBA" id="ARBA00023004"/>
    </source>
</evidence>
<dbReference type="PROSITE" id="PS51449">
    <property type="entry name" value="MTTASE_N"/>
    <property type="match status" value="1"/>
</dbReference>
<evidence type="ECO:0000313" key="10">
    <source>
        <dbReference type="EMBL" id="SEH68040.1"/>
    </source>
</evidence>
<dbReference type="Pfam" id="PF00919">
    <property type="entry name" value="UPF0004"/>
    <property type="match status" value="1"/>
</dbReference>
<organism evidence="10 11">
    <name type="scientific">Ruminococcus flavefaciens</name>
    <dbReference type="NCBI Taxonomy" id="1265"/>
    <lineage>
        <taxon>Bacteria</taxon>
        <taxon>Bacillati</taxon>
        <taxon>Bacillota</taxon>
        <taxon>Clostridia</taxon>
        <taxon>Eubacteriales</taxon>
        <taxon>Oscillospiraceae</taxon>
        <taxon>Ruminococcus</taxon>
    </lineage>
</organism>
<dbReference type="InterPro" id="IPR006638">
    <property type="entry name" value="Elp3/MiaA/NifB-like_rSAM"/>
</dbReference>
<dbReference type="PANTHER" id="PTHR11918">
    <property type="entry name" value="RADICAL SAM PROTEINS"/>
    <property type="match status" value="1"/>
</dbReference>
<dbReference type="GO" id="GO:0035598">
    <property type="term" value="F:tRNA (N(6)-L-threonylcarbamoyladenosine(37)-C(2))-methylthiotransferase activity"/>
    <property type="evidence" value="ECO:0007669"/>
    <property type="project" value="TreeGrafter"/>
</dbReference>
<dbReference type="InterPro" id="IPR020612">
    <property type="entry name" value="Methylthiotransferase_CS"/>
</dbReference>
<dbReference type="InterPro" id="IPR006467">
    <property type="entry name" value="MiaB-like_bact"/>
</dbReference>
<dbReference type="InterPro" id="IPR023404">
    <property type="entry name" value="rSAM_horseshoe"/>
</dbReference>
<keyword evidence="5" id="KW-0479">Metal-binding</keyword>
<keyword evidence="2" id="KW-0004">4Fe-4S</keyword>
<dbReference type="InterPro" id="IPR058240">
    <property type="entry name" value="rSAM_sf"/>
</dbReference>
<dbReference type="SFLD" id="SFLDS00029">
    <property type="entry name" value="Radical_SAM"/>
    <property type="match status" value="1"/>
</dbReference>
<dbReference type="GO" id="GO:0046872">
    <property type="term" value="F:metal ion binding"/>
    <property type="evidence" value="ECO:0007669"/>
    <property type="project" value="UniProtKB-KW"/>
</dbReference>
<dbReference type="SMART" id="SM00729">
    <property type="entry name" value="Elp3"/>
    <property type="match status" value="1"/>
</dbReference>
<dbReference type="InterPro" id="IPR038135">
    <property type="entry name" value="Methylthiotransferase_N_sf"/>
</dbReference>
<evidence type="ECO:0000313" key="11">
    <source>
        <dbReference type="Proteomes" id="UP000183190"/>
    </source>
</evidence>
<evidence type="ECO:0000256" key="2">
    <source>
        <dbReference type="ARBA" id="ARBA00022485"/>
    </source>
</evidence>
<evidence type="ECO:0000256" key="1">
    <source>
        <dbReference type="ARBA" id="ARBA00001966"/>
    </source>
</evidence>
<dbReference type="OrthoDB" id="9805215at2"/>
<dbReference type="CDD" id="cd01335">
    <property type="entry name" value="Radical_SAM"/>
    <property type="match status" value="1"/>
</dbReference>
<dbReference type="NCBIfam" id="TIGR00089">
    <property type="entry name" value="MiaB/RimO family radical SAM methylthiotransferase"/>
    <property type="match status" value="1"/>
</dbReference>
<evidence type="ECO:0000256" key="4">
    <source>
        <dbReference type="ARBA" id="ARBA00022691"/>
    </source>
</evidence>
<evidence type="ECO:0000259" key="9">
    <source>
        <dbReference type="PROSITE" id="PS51918"/>
    </source>
</evidence>
<feature type="domain" description="MTTase N-terminal" evidence="8">
    <location>
        <begin position="2"/>
        <end position="114"/>
    </location>
</feature>
<dbReference type="SFLD" id="SFLDG01061">
    <property type="entry name" value="methylthiotransferase"/>
    <property type="match status" value="1"/>
</dbReference>
<keyword evidence="3 10" id="KW-0808">Transferase</keyword>
<dbReference type="GO" id="GO:0051539">
    <property type="term" value="F:4 iron, 4 sulfur cluster binding"/>
    <property type="evidence" value="ECO:0007669"/>
    <property type="project" value="UniProtKB-KW"/>
</dbReference>
<dbReference type="Pfam" id="PF04055">
    <property type="entry name" value="Radical_SAM"/>
    <property type="match status" value="1"/>
</dbReference>
<dbReference type="SUPFAM" id="SSF102114">
    <property type="entry name" value="Radical SAM enzymes"/>
    <property type="match status" value="1"/>
</dbReference>
<keyword evidence="6" id="KW-0408">Iron</keyword>
<evidence type="ECO:0000256" key="3">
    <source>
        <dbReference type="ARBA" id="ARBA00022679"/>
    </source>
</evidence>
<feature type="domain" description="Radical SAM core" evidence="9">
    <location>
        <begin position="139"/>
        <end position="367"/>
    </location>
</feature>
<keyword evidence="4" id="KW-0949">S-adenosyl-L-methionine</keyword>
<reference evidence="10 11" key="1">
    <citation type="submission" date="2016-10" db="EMBL/GenBank/DDBJ databases">
        <authorList>
            <person name="de Groot N.N."/>
        </authorList>
    </citation>
    <scope>NUCLEOTIDE SEQUENCE [LARGE SCALE GENOMIC DNA]</scope>
    <source>
        <strain evidence="10 11">YAD2003</strain>
    </source>
</reference>
<protein>
    <submittedName>
        <fullName evidence="10">Threonylcarbamoyladenosine tRNA methylthiotransferase MtaB</fullName>
    </submittedName>
</protein>
<proteinExistence type="predicted"/>